<keyword evidence="1" id="KW-0620">Polyamine biosynthesis</keyword>
<name>A0ABT2GYD4_9MICO</name>
<accession>A0ABT2GYD4</accession>
<dbReference type="Gene3D" id="3.40.50.150">
    <property type="entry name" value="Vaccinia Virus protein VP39"/>
    <property type="match status" value="1"/>
</dbReference>
<organism evidence="3 4">
    <name type="scientific">Herbiconiux daphne</name>
    <dbReference type="NCBI Taxonomy" id="2970914"/>
    <lineage>
        <taxon>Bacteria</taxon>
        <taxon>Bacillati</taxon>
        <taxon>Actinomycetota</taxon>
        <taxon>Actinomycetes</taxon>
        <taxon>Micrococcales</taxon>
        <taxon>Microbacteriaceae</taxon>
        <taxon>Herbiconiux</taxon>
    </lineage>
</organism>
<proteinExistence type="predicted"/>
<reference evidence="3" key="1">
    <citation type="submission" date="2022-08" db="EMBL/GenBank/DDBJ databases">
        <authorList>
            <person name="Deng Y."/>
            <person name="Han X.-F."/>
            <person name="Zhang Y.-Q."/>
        </authorList>
    </citation>
    <scope>NUCLEOTIDE SEQUENCE</scope>
    <source>
        <strain evidence="3">CPCC 203386</strain>
    </source>
</reference>
<dbReference type="Proteomes" id="UP001165586">
    <property type="component" value="Unassembled WGS sequence"/>
</dbReference>
<dbReference type="PANTHER" id="PTHR43317:SF1">
    <property type="entry name" value="THERMOSPERMINE SYNTHASE ACAULIS5"/>
    <property type="match status" value="1"/>
</dbReference>
<dbReference type="NCBIfam" id="NF037959">
    <property type="entry name" value="MFS_SpdSyn"/>
    <property type="match status" value="1"/>
</dbReference>
<dbReference type="InterPro" id="IPR029063">
    <property type="entry name" value="SAM-dependent_MTases_sf"/>
</dbReference>
<gene>
    <name evidence="3" type="ORF">N1032_01025</name>
</gene>
<dbReference type="SUPFAM" id="SSF53335">
    <property type="entry name" value="S-adenosyl-L-methionine-dependent methyltransferases"/>
    <property type="match status" value="1"/>
</dbReference>
<feature type="compositionally biased region" description="Low complexity" evidence="2">
    <location>
        <begin position="1"/>
        <end position="32"/>
    </location>
</feature>
<dbReference type="EMBL" id="JANLCJ010000001">
    <property type="protein sequence ID" value="MCS5732327.1"/>
    <property type="molecule type" value="Genomic_DNA"/>
</dbReference>
<comment type="caution">
    <text evidence="3">The sequence shown here is derived from an EMBL/GenBank/DDBJ whole genome shotgun (WGS) entry which is preliminary data.</text>
</comment>
<protein>
    <submittedName>
        <fullName evidence="3">Fused MFS/spermidine synthase</fullName>
    </submittedName>
</protein>
<dbReference type="RefSeq" id="WP_259536907.1">
    <property type="nucleotide sequence ID" value="NZ_JANLCJ010000001.1"/>
</dbReference>
<dbReference type="PANTHER" id="PTHR43317">
    <property type="entry name" value="THERMOSPERMINE SYNTHASE ACAULIS5"/>
    <property type="match status" value="1"/>
</dbReference>
<evidence type="ECO:0000256" key="1">
    <source>
        <dbReference type="ARBA" id="ARBA00023115"/>
    </source>
</evidence>
<sequence>MTRAPGPSGAAAASGASGVSGASGPSKASGASTTLHPSGDLAEIVADPLVPGSFVLSIAASAQSHVALDDPGTLFYDYMRRIGNVVDRLRSPGEPVTAVHLGAGALTLVRYLQVTRPDSEQHVVELETDLVPFVEEHLPLPAGTDLAVHPGDAAERVADLAPFLGGQADLVVSDLYHGTTTPAHLQTTPFFAGIERLLAPDGVLVINIADDDELPALNRQLHALAPVFAHVLVLGPASVLTEGWAGNAVVVASRSPAVFEWADALRRAGPHPGVVLSSCDGPLDPPGH</sequence>
<evidence type="ECO:0000313" key="3">
    <source>
        <dbReference type="EMBL" id="MCS5732327.1"/>
    </source>
</evidence>
<evidence type="ECO:0000256" key="2">
    <source>
        <dbReference type="SAM" id="MobiDB-lite"/>
    </source>
</evidence>
<keyword evidence="4" id="KW-1185">Reference proteome</keyword>
<evidence type="ECO:0000313" key="4">
    <source>
        <dbReference type="Proteomes" id="UP001165586"/>
    </source>
</evidence>
<feature type="region of interest" description="Disordered" evidence="2">
    <location>
        <begin position="1"/>
        <end position="35"/>
    </location>
</feature>